<feature type="transmembrane region" description="Helical" evidence="8">
    <location>
        <begin position="266"/>
        <end position="289"/>
    </location>
</feature>
<accession>A0A0G3IEQ6</accession>
<dbReference type="PANTHER" id="PTHR48022:SF35">
    <property type="entry name" value="MAJOR FACILITATOR SUPERFAMILY (MFS) PROFILE DOMAIN-CONTAINING PROTEIN"/>
    <property type="match status" value="1"/>
</dbReference>
<sequence>MGYRVRNIYAICSFAAIGGGLFGFDISSMAGILGTNAYKNYFGNPLGARQGAITSAMPAGSLLGSLVSSYLGDYFGRKQAIQIGGIIWILGSTIQAAAQNVGMLVVGRIISGICVGITSTIVPVYQSELAPKEVRGRMVSLQQWAITWGILIQYFVQYGASFYGGGPTNKHQGPAAFRIPWSIQIIPAAILVGGMFFFPESPRWLAVKDRWEQALRVLADVHGNGDLNNPVVLAEYQEIEDIIRFEREEAISSFAELAKPRILRRVVLGMSIQMWSQLCGMNVMMYYIVYVMEGAGIGDPLLTASIQYIINVVMTVPAIIWMDKWGRRPTLLFGSFAMMSLLLISGSIQGVYGHPETDPSSAITWIMQNKGSQSKAVVACSYLFVATFAITWGPVSWTMPAEVFPNKVRAMAVSLSTASNWTWNCVLAFAVPPLLRTINWKMYMIFAAFNCAAFVHMFFTAPETKGVTLEEMDDVFDSGRPPWKTRSPVSRLDNLQKDIAAGNVKVDIGAATGRRTEIHQVPSKE</sequence>
<dbReference type="OrthoDB" id="4142200at2759"/>
<feature type="transmembrane region" description="Helical" evidence="8">
    <location>
        <begin position="7"/>
        <end position="32"/>
    </location>
</feature>
<proteinExistence type="inferred from homology"/>
<dbReference type="InterPro" id="IPR036259">
    <property type="entry name" value="MFS_trans_sf"/>
</dbReference>
<dbReference type="InterPro" id="IPR005828">
    <property type="entry name" value="MFS_sugar_transport-like"/>
</dbReference>
<dbReference type="PROSITE" id="PS00217">
    <property type="entry name" value="SUGAR_TRANSPORT_2"/>
    <property type="match status" value="1"/>
</dbReference>
<feature type="domain" description="Major facilitator superfamily (MFS) profile" evidence="9">
    <location>
        <begin position="11"/>
        <end position="465"/>
    </location>
</feature>
<dbReference type="PANTHER" id="PTHR48022">
    <property type="entry name" value="PLASTIDIC GLUCOSE TRANSPORTER 4"/>
    <property type="match status" value="1"/>
</dbReference>
<reference evidence="10" key="1">
    <citation type="journal article" date="2015" name="Fungal Genet. Biol.">
        <title>Sugar transporters in the black truffle Tuber melanosporum: from gene prediction to functional characterization.</title>
        <authorList>
            <person name="Ceccaroli P."/>
            <person name="Saltarelli R."/>
            <person name="Polidori E."/>
            <person name="Barbieri E."/>
            <person name="Guescini M."/>
            <person name="Ciacci C."/>
            <person name="Stocchi V."/>
        </authorList>
    </citation>
    <scope>NUCLEOTIDE SEQUENCE</scope>
</reference>
<dbReference type="Pfam" id="PF00083">
    <property type="entry name" value="Sugar_tr"/>
    <property type="match status" value="1"/>
</dbReference>
<evidence type="ECO:0000256" key="1">
    <source>
        <dbReference type="ARBA" id="ARBA00004141"/>
    </source>
</evidence>
<dbReference type="AlphaFoldDB" id="A0A0G3IEQ6"/>
<feature type="transmembrane region" description="Helical" evidence="8">
    <location>
        <begin position="442"/>
        <end position="459"/>
    </location>
</feature>
<feature type="transmembrane region" description="Helical" evidence="8">
    <location>
        <begin position="175"/>
        <end position="198"/>
    </location>
</feature>
<keyword evidence="4 8" id="KW-0812">Transmembrane</keyword>
<keyword evidence="3 7" id="KW-0813">Transport</keyword>
<name>A0A0G3IEQ6_TUBME</name>
<feature type="transmembrane region" description="Helical" evidence="8">
    <location>
        <begin position="145"/>
        <end position="163"/>
    </location>
</feature>
<dbReference type="InterPro" id="IPR003663">
    <property type="entry name" value="Sugar/inositol_transpt"/>
</dbReference>
<comment type="similarity">
    <text evidence="2 7">Belongs to the major facilitator superfamily. Sugar transporter (TC 2.A.1.1) family.</text>
</comment>
<dbReference type="CDD" id="cd17356">
    <property type="entry name" value="MFS_HXT"/>
    <property type="match status" value="1"/>
</dbReference>
<protein>
    <submittedName>
        <fullName evidence="10">High affinity hexose transporter</fullName>
    </submittedName>
</protein>
<dbReference type="InterPro" id="IPR050360">
    <property type="entry name" value="MFS_Sugar_Transporters"/>
</dbReference>
<evidence type="ECO:0000256" key="4">
    <source>
        <dbReference type="ARBA" id="ARBA00022692"/>
    </source>
</evidence>
<evidence type="ECO:0000259" key="9">
    <source>
        <dbReference type="PROSITE" id="PS50850"/>
    </source>
</evidence>
<dbReference type="Gene3D" id="1.20.1250.20">
    <property type="entry name" value="MFS general substrate transporter like domains"/>
    <property type="match status" value="1"/>
</dbReference>
<feature type="transmembrane region" description="Helical" evidence="8">
    <location>
        <begin position="301"/>
        <end position="322"/>
    </location>
</feature>
<dbReference type="GO" id="GO:0016020">
    <property type="term" value="C:membrane"/>
    <property type="evidence" value="ECO:0007669"/>
    <property type="project" value="UniProtKB-SubCell"/>
</dbReference>
<comment type="subcellular location">
    <subcellularLocation>
        <location evidence="1">Membrane</location>
        <topology evidence="1">Multi-pass membrane protein</topology>
    </subcellularLocation>
</comment>
<evidence type="ECO:0000256" key="6">
    <source>
        <dbReference type="ARBA" id="ARBA00023136"/>
    </source>
</evidence>
<keyword evidence="5 8" id="KW-1133">Transmembrane helix</keyword>
<dbReference type="PROSITE" id="PS50850">
    <property type="entry name" value="MFS"/>
    <property type="match status" value="1"/>
</dbReference>
<dbReference type="RefSeq" id="XP_002836085.1">
    <property type="nucleotide sequence ID" value="XM_002836039.2"/>
</dbReference>
<dbReference type="GeneID" id="9182467"/>
<dbReference type="InterPro" id="IPR005829">
    <property type="entry name" value="Sugar_transporter_CS"/>
</dbReference>
<dbReference type="OMA" id="TGSHMES"/>
<evidence type="ECO:0000256" key="7">
    <source>
        <dbReference type="RuleBase" id="RU003346"/>
    </source>
</evidence>
<keyword evidence="6 8" id="KW-0472">Membrane</keyword>
<dbReference type="EMBL" id="KP718607">
    <property type="protein sequence ID" value="AKK23651.1"/>
    <property type="molecule type" value="Genomic_DNA"/>
</dbReference>
<feature type="transmembrane region" description="Helical" evidence="8">
    <location>
        <begin position="331"/>
        <end position="352"/>
    </location>
</feature>
<evidence type="ECO:0000256" key="5">
    <source>
        <dbReference type="ARBA" id="ARBA00022989"/>
    </source>
</evidence>
<feature type="transmembrane region" description="Helical" evidence="8">
    <location>
        <begin position="80"/>
        <end position="98"/>
    </location>
</feature>
<evidence type="ECO:0000313" key="10">
    <source>
        <dbReference type="EMBL" id="AKK23651.1"/>
    </source>
</evidence>
<dbReference type="GO" id="GO:0005351">
    <property type="term" value="F:carbohydrate:proton symporter activity"/>
    <property type="evidence" value="ECO:0007669"/>
    <property type="project" value="TreeGrafter"/>
</dbReference>
<dbReference type="KEGG" id="tml:GSTUM_00002281001"/>
<dbReference type="PROSITE" id="PS00216">
    <property type="entry name" value="SUGAR_TRANSPORT_1"/>
    <property type="match status" value="1"/>
</dbReference>
<feature type="transmembrane region" description="Helical" evidence="8">
    <location>
        <begin position="376"/>
        <end position="398"/>
    </location>
</feature>
<organism evidence="10">
    <name type="scientific">Tuber melanosporum</name>
    <name type="common">Perigord truffle</name>
    <dbReference type="NCBI Taxonomy" id="39416"/>
    <lineage>
        <taxon>Eukaryota</taxon>
        <taxon>Fungi</taxon>
        <taxon>Dikarya</taxon>
        <taxon>Ascomycota</taxon>
        <taxon>Pezizomycotina</taxon>
        <taxon>Pezizomycetes</taxon>
        <taxon>Pezizales</taxon>
        <taxon>Tuberaceae</taxon>
        <taxon>Tuber</taxon>
    </lineage>
</organism>
<evidence type="ECO:0000256" key="2">
    <source>
        <dbReference type="ARBA" id="ARBA00010992"/>
    </source>
</evidence>
<feature type="transmembrane region" description="Helical" evidence="8">
    <location>
        <begin position="104"/>
        <end position="125"/>
    </location>
</feature>
<evidence type="ECO:0000256" key="8">
    <source>
        <dbReference type="SAM" id="Phobius"/>
    </source>
</evidence>
<evidence type="ECO:0000256" key="3">
    <source>
        <dbReference type="ARBA" id="ARBA00022448"/>
    </source>
</evidence>
<feature type="transmembrane region" description="Helical" evidence="8">
    <location>
        <begin position="410"/>
        <end position="430"/>
    </location>
</feature>
<dbReference type="InterPro" id="IPR020846">
    <property type="entry name" value="MFS_dom"/>
</dbReference>
<dbReference type="NCBIfam" id="TIGR00879">
    <property type="entry name" value="SP"/>
    <property type="match status" value="1"/>
</dbReference>
<dbReference type="SUPFAM" id="SSF103473">
    <property type="entry name" value="MFS general substrate transporter"/>
    <property type="match status" value="1"/>
</dbReference>
<feature type="transmembrane region" description="Helical" evidence="8">
    <location>
        <begin position="52"/>
        <end position="71"/>
    </location>
</feature>
<dbReference type="PRINTS" id="PR00171">
    <property type="entry name" value="SUGRTRNSPORT"/>
</dbReference>
<dbReference type="FunFam" id="1.20.1250.20:FF:000026">
    <property type="entry name" value="MFS quinate transporter QutD"/>
    <property type="match status" value="1"/>
</dbReference>